<accession>A0A1J7IK93</accession>
<dbReference type="SUPFAM" id="SSF51735">
    <property type="entry name" value="NAD(P)-binding Rossmann-fold domains"/>
    <property type="match status" value="1"/>
</dbReference>
<protein>
    <submittedName>
        <fullName evidence="2">Retinol dehydrogenase 12</fullName>
    </submittedName>
</protein>
<dbReference type="OrthoDB" id="191139at2759"/>
<dbReference type="AlphaFoldDB" id="A0A1J7IK93"/>
<evidence type="ECO:0000313" key="2">
    <source>
        <dbReference type="EMBL" id="OIW27894.1"/>
    </source>
</evidence>
<dbReference type="InterPro" id="IPR036291">
    <property type="entry name" value="NAD(P)-bd_dom_sf"/>
</dbReference>
<keyword evidence="3" id="KW-1185">Reference proteome</keyword>
<dbReference type="PRINTS" id="PR00081">
    <property type="entry name" value="GDHRDH"/>
</dbReference>
<reference evidence="2 3" key="1">
    <citation type="submission" date="2016-10" db="EMBL/GenBank/DDBJ databases">
        <title>Draft genome sequence of Coniochaeta ligniaria NRRL30616, a lignocellulolytic fungus for bioabatement of inhibitors in plant biomass hydrolysates.</title>
        <authorList>
            <consortium name="DOE Joint Genome Institute"/>
            <person name="Jimenez D.J."/>
            <person name="Hector R.E."/>
            <person name="Riley R."/>
            <person name="Sun H."/>
            <person name="Grigoriev I.V."/>
            <person name="Van Elsas J.D."/>
            <person name="Nichols N.N."/>
        </authorList>
    </citation>
    <scope>NUCLEOTIDE SEQUENCE [LARGE SCALE GENOMIC DNA]</scope>
    <source>
        <strain evidence="2 3">NRRL 30616</strain>
    </source>
</reference>
<dbReference type="InterPro" id="IPR002347">
    <property type="entry name" value="SDR_fam"/>
</dbReference>
<name>A0A1J7IK93_9PEZI</name>
<dbReference type="PANTHER" id="PTHR43157">
    <property type="entry name" value="PHOSPHATIDYLINOSITOL-GLYCAN BIOSYNTHESIS CLASS F PROTEIN-RELATED"/>
    <property type="match status" value="1"/>
</dbReference>
<dbReference type="Proteomes" id="UP000182658">
    <property type="component" value="Unassembled WGS sequence"/>
</dbReference>
<dbReference type="Pfam" id="PF00106">
    <property type="entry name" value="adh_short"/>
    <property type="match status" value="1"/>
</dbReference>
<dbReference type="PANTHER" id="PTHR43157:SF31">
    <property type="entry name" value="PHOSPHATIDYLINOSITOL-GLYCAN BIOSYNTHESIS CLASS F PROTEIN"/>
    <property type="match status" value="1"/>
</dbReference>
<evidence type="ECO:0000313" key="3">
    <source>
        <dbReference type="Proteomes" id="UP000182658"/>
    </source>
</evidence>
<dbReference type="GO" id="GO:0016491">
    <property type="term" value="F:oxidoreductase activity"/>
    <property type="evidence" value="ECO:0007669"/>
    <property type="project" value="UniProtKB-KW"/>
</dbReference>
<dbReference type="STRING" id="1408157.A0A1J7IK93"/>
<dbReference type="EMBL" id="KV875099">
    <property type="protein sequence ID" value="OIW27894.1"/>
    <property type="molecule type" value="Genomic_DNA"/>
</dbReference>
<proteinExistence type="predicted"/>
<sequence>MDSVRNTIAENFGGPASKLGTRQFELSECPDLSGKVGAITGGSRGIGYAVAYTFLKNNISKLYVISVSPDVMAAAKREIASELGDDVAARIEWKQCDLTNWPRVHKVAEEIKADTDRLDILVNNAGRGVMTAQLTDYGVDRHMALNHMGHMVLTSGLLPLMKKTADEGNVVRITHQSSNAHQNAPSDTKFASLEEINTDAGPNGQYGRSKLASILYTRYFARKNGHPNVLMNATHPGFVSTKQSVEDVFEPYPRAGYIMSHVVDPIKKDQWQGAVPTVYAATTTTESGEWVCPPAIPEPGNKLAQSEELQENLMALTGKIYREKMNPVSADKGQKFEDLVLT</sequence>
<dbReference type="Gene3D" id="3.40.50.720">
    <property type="entry name" value="NAD(P)-binding Rossmann-like Domain"/>
    <property type="match status" value="1"/>
</dbReference>
<keyword evidence="1" id="KW-0560">Oxidoreductase</keyword>
<organism evidence="2 3">
    <name type="scientific">Coniochaeta ligniaria NRRL 30616</name>
    <dbReference type="NCBI Taxonomy" id="1408157"/>
    <lineage>
        <taxon>Eukaryota</taxon>
        <taxon>Fungi</taxon>
        <taxon>Dikarya</taxon>
        <taxon>Ascomycota</taxon>
        <taxon>Pezizomycotina</taxon>
        <taxon>Sordariomycetes</taxon>
        <taxon>Sordariomycetidae</taxon>
        <taxon>Coniochaetales</taxon>
        <taxon>Coniochaetaceae</taxon>
        <taxon>Coniochaeta</taxon>
    </lineage>
</organism>
<dbReference type="InParanoid" id="A0A1J7IK93"/>
<gene>
    <name evidence="2" type="ORF">CONLIGDRAFT_682904</name>
</gene>
<evidence type="ECO:0000256" key="1">
    <source>
        <dbReference type="ARBA" id="ARBA00023002"/>
    </source>
</evidence>